<dbReference type="EMBL" id="JALLPJ020000550">
    <property type="protein sequence ID" value="KAL3788779.1"/>
    <property type="molecule type" value="Genomic_DNA"/>
</dbReference>
<evidence type="ECO:0000313" key="2">
    <source>
        <dbReference type="EMBL" id="KAL3788779.1"/>
    </source>
</evidence>
<dbReference type="PANTHER" id="PTHR28620:SF1">
    <property type="entry name" value="CENP-V_GFA DOMAIN-CONTAINING PROTEIN"/>
    <property type="match status" value="1"/>
</dbReference>
<proteinExistence type="predicted"/>
<feature type="compositionally biased region" description="Low complexity" evidence="1">
    <location>
        <begin position="150"/>
        <end position="159"/>
    </location>
</feature>
<feature type="region of interest" description="Disordered" evidence="1">
    <location>
        <begin position="149"/>
        <end position="170"/>
    </location>
</feature>
<feature type="compositionally biased region" description="Acidic residues" evidence="1">
    <location>
        <begin position="77"/>
        <end position="86"/>
    </location>
</feature>
<comment type="caution">
    <text evidence="2">The sequence shown here is derived from an EMBL/GenBank/DDBJ whole genome shotgun (WGS) entry which is preliminary data.</text>
</comment>
<feature type="region of interest" description="Disordered" evidence="1">
    <location>
        <begin position="195"/>
        <end position="246"/>
    </location>
</feature>
<name>A0ABD3PM41_9STRA</name>
<keyword evidence="3" id="KW-1185">Reference proteome</keyword>
<dbReference type="Proteomes" id="UP001530400">
    <property type="component" value="Unassembled WGS sequence"/>
</dbReference>
<dbReference type="AlphaFoldDB" id="A0ABD3PM41"/>
<dbReference type="InterPro" id="IPR011057">
    <property type="entry name" value="Mss4-like_sf"/>
</dbReference>
<protein>
    <recommendedName>
        <fullName evidence="4">CENP-V/GFA domain-containing protein</fullName>
    </recommendedName>
</protein>
<dbReference type="InterPro" id="IPR052355">
    <property type="entry name" value="CENP-V-like"/>
</dbReference>
<reference evidence="2 3" key="1">
    <citation type="submission" date="2024-10" db="EMBL/GenBank/DDBJ databases">
        <title>Updated reference genomes for cyclostephanoid diatoms.</title>
        <authorList>
            <person name="Roberts W.R."/>
            <person name="Alverson A.J."/>
        </authorList>
    </citation>
    <scope>NUCLEOTIDE SEQUENCE [LARGE SCALE GENOMIC DNA]</scope>
    <source>
        <strain evidence="2 3">AJA010-31</strain>
    </source>
</reference>
<dbReference type="PANTHER" id="PTHR28620">
    <property type="entry name" value="CENTROMERE PROTEIN V"/>
    <property type="match status" value="1"/>
</dbReference>
<evidence type="ECO:0000313" key="3">
    <source>
        <dbReference type="Proteomes" id="UP001530400"/>
    </source>
</evidence>
<dbReference type="Gene3D" id="2.170.150.70">
    <property type="match status" value="1"/>
</dbReference>
<dbReference type="SUPFAM" id="SSF51316">
    <property type="entry name" value="Mss4-like"/>
    <property type="match status" value="1"/>
</dbReference>
<evidence type="ECO:0008006" key="4">
    <source>
        <dbReference type="Google" id="ProtNLM"/>
    </source>
</evidence>
<organism evidence="2 3">
    <name type="scientific">Cyclotella atomus</name>
    <dbReference type="NCBI Taxonomy" id="382360"/>
    <lineage>
        <taxon>Eukaryota</taxon>
        <taxon>Sar</taxon>
        <taxon>Stramenopiles</taxon>
        <taxon>Ochrophyta</taxon>
        <taxon>Bacillariophyta</taxon>
        <taxon>Coscinodiscophyceae</taxon>
        <taxon>Thalassiosirophycidae</taxon>
        <taxon>Stephanodiscales</taxon>
        <taxon>Stephanodiscaceae</taxon>
        <taxon>Cyclotella</taxon>
    </lineage>
</organism>
<gene>
    <name evidence="2" type="ORF">ACHAWO_008589</name>
</gene>
<accession>A0ABD3PM41</accession>
<evidence type="ECO:0000256" key="1">
    <source>
        <dbReference type="SAM" id="MobiDB-lite"/>
    </source>
</evidence>
<sequence length="360" mass="39344">MESRYEHRGSCHCGSVQFMLRGPQNLRTIDSPGKIRYPHIPTTAVQFHLLRGETDMKFYYVDDKTDTSIAGSTIASEEPDYNFENDNDQHNNRTQQQSAGAHGFCGNCGVHILRAPSRSSEDLEINANCLEAGNASPARTAKDAALLQRSSTSSLTSGGEVIINTPKDEGRIRSNPIETVNENEQLLGGYANFWESLDDRPAPPEPYAPNDIIPTETKERSDSIQNSQPLTQSVTESDDYSMGSSSLTATSSLHMLSVASGHVGVTAHNNRARLPPLPPSSGMSAKTLPPRFNQNQRSGYGGGRSVGAGLSSNWSIASMESNDLIDAEADKANTVTPKMMNQMKYYMGRHMSKEKRKSNK</sequence>
<feature type="compositionally biased region" description="Polar residues" evidence="1">
    <location>
        <begin position="223"/>
        <end position="235"/>
    </location>
</feature>
<feature type="region of interest" description="Disordered" evidence="1">
    <location>
        <begin position="74"/>
        <end position="98"/>
    </location>
</feature>